<reference evidence="3" key="1">
    <citation type="submission" date="2024-03" db="EMBL/GenBank/DDBJ databases">
        <title>Chitinophaga horti sp. nov., isolated from garden soil.</title>
        <authorList>
            <person name="Lee D.S."/>
            <person name="Han D.M."/>
            <person name="Baek J.H."/>
            <person name="Choi D.G."/>
            <person name="Jeon J.H."/>
            <person name="Jeon C.O."/>
        </authorList>
    </citation>
    <scope>NUCLEOTIDE SEQUENCE [LARGE SCALE GENOMIC DNA]</scope>
    <source>
        <strain evidence="3">GPA1</strain>
    </source>
</reference>
<dbReference type="PANTHER" id="PTHR43603">
    <property type="entry name" value="COBW DOMAIN-CONTAINING PROTEIN DDB_G0274527"/>
    <property type="match status" value="1"/>
</dbReference>
<feature type="domain" description="CobW/HypB/UreG nucleotide-binding" evidence="1">
    <location>
        <begin position="22"/>
        <end position="128"/>
    </location>
</feature>
<keyword evidence="3" id="KW-1185">Reference proteome</keyword>
<dbReference type="InterPro" id="IPR051927">
    <property type="entry name" value="Zn_Chap_cDPG_Synth"/>
</dbReference>
<evidence type="ECO:0000313" key="3">
    <source>
        <dbReference type="Proteomes" id="UP001485459"/>
    </source>
</evidence>
<protein>
    <submittedName>
        <fullName evidence="2">GTP-binding protein</fullName>
    </submittedName>
</protein>
<proteinExistence type="predicted"/>
<dbReference type="SUPFAM" id="SSF52540">
    <property type="entry name" value="P-loop containing nucleoside triphosphate hydrolases"/>
    <property type="match status" value="1"/>
</dbReference>
<accession>A0ABZ2YYY2</accession>
<dbReference type="RefSeq" id="WP_341838548.1">
    <property type="nucleotide sequence ID" value="NZ_CP149822.1"/>
</dbReference>
<dbReference type="InterPro" id="IPR003495">
    <property type="entry name" value="CobW/HypB/UreG_nucleotide-bd"/>
</dbReference>
<sequence length="128" mass="14045">MPGSSVFSLTADHLRPVPRKLPVTVLSGFLGAGKTTLLQHILHNREGLRVAVIVNDMAEVNIDARLVRDSAALHQTEEKLVEMSNGCICCTLREDLLAEVKRLAGERRFDYLLIESTGISEPLPVAQT</sequence>
<dbReference type="EMBL" id="CP149822">
    <property type="protein sequence ID" value="WZN43751.1"/>
    <property type="molecule type" value="Genomic_DNA"/>
</dbReference>
<organism evidence="2 3">
    <name type="scientific">Chitinophaga pollutisoli</name>
    <dbReference type="NCBI Taxonomy" id="3133966"/>
    <lineage>
        <taxon>Bacteria</taxon>
        <taxon>Pseudomonadati</taxon>
        <taxon>Bacteroidota</taxon>
        <taxon>Chitinophagia</taxon>
        <taxon>Chitinophagales</taxon>
        <taxon>Chitinophagaceae</taxon>
        <taxon>Chitinophaga</taxon>
    </lineage>
</organism>
<name>A0ABZ2YYY2_9BACT</name>
<evidence type="ECO:0000313" key="2">
    <source>
        <dbReference type="EMBL" id="WZN43751.1"/>
    </source>
</evidence>
<evidence type="ECO:0000259" key="1">
    <source>
        <dbReference type="Pfam" id="PF02492"/>
    </source>
</evidence>
<dbReference type="PANTHER" id="PTHR43603:SF1">
    <property type="entry name" value="ZINC-REGULATED GTPASE METALLOPROTEIN ACTIVATOR 1"/>
    <property type="match status" value="1"/>
</dbReference>
<gene>
    <name evidence="2" type="ORF">WJU16_12010</name>
</gene>
<dbReference type="Gene3D" id="3.40.50.300">
    <property type="entry name" value="P-loop containing nucleotide triphosphate hydrolases"/>
    <property type="match status" value="1"/>
</dbReference>
<dbReference type="Pfam" id="PF02492">
    <property type="entry name" value="cobW"/>
    <property type="match status" value="1"/>
</dbReference>
<dbReference type="Proteomes" id="UP001485459">
    <property type="component" value="Chromosome"/>
</dbReference>
<dbReference type="CDD" id="cd03112">
    <property type="entry name" value="CobW-like"/>
    <property type="match status" value="1"/>
</dbReference>
<dbReference type="InterPro" id="IPR027417">
    <property type="entry name" value="P-loop_NTPase"/>
</dbReference>